<evidence type="ECO:0000256" key="2">
    <source>
        <dbReference type="SAM" id="Phobius"/>
    </source>
</evidence>
<sequence length="130" mass="13982">MSNHNQTPGSRGPLGIDSEEPSLSQAQPYRTPPTVGDGIVFTGALRSPLLWIIVAATTGFVIVGGFILLTPVRDFNEGRRPVKPIPQYVEDFGMNRVPVEDFDDFDDMPVIQPPVNDVAPQGGTDGPVVP</sequence>
<keyword evidence="2" id="KW-0812">Transmembrane</keyword>
<keyword evidence="4" id="KW-1185">Reference proteome</keyword>
<gene>
    <name evidence="3" type="ORF">Mal15_05510</name>
</gene>
<evidence type="ECO:0000313" key="4">
    <source>
        <dbReference type="Proteomes" id="UP000321353"/>
    </source>
</evidence>
<protein>
    <submittedName>
        <fullName evidence="3">Uncharacterized protein</fullName>
    </submittedName>
</protein>
<dbReference type="AlphaFoldDB" id="A0A5B9M777"/>
<dbReference type="KEGG" id="smam:Mal15_05510"/>
<feature type="transmembrane region" description="Helical" evidence="2">
    <location>
        <begin position="49"/>
        <end position="70"/>
    </location>
</feature>
<dbReference type="Proteomes" id="UP000321353">
    <property type="component" value="Chromosome"/>
</dbReference>
<dbReference type="EMBL" id="CP036264">
    <property type="protein sequence ID" value="QEF96523.1"/>
    <property type="molecule type" value="Genomic_DNA"/>
</dbReference>
<keyword evidence="2" id="KW-1133">Transmembrane helix</keyword>
<proteinExistence type="predicted"/>
<reference evidence="3 4" key="1">
    <citation type="submission" date="2019-02" db="EMBL/GenBank/DDBJ databases">
        <title>Planctomycetal bacteria perform biofilm scaping via a novel small molecule.</title>
        <authorList>
            <person name="Jeske O."/>
            <person name="Boedeker C."/>
            <person name="Wiegand S."/>
            <person name="Breitling P."/>
            <person name="Kallscheuer N."/>
            <person name="Jogler M."/>
            <person name="Rohde M."/>
            <person name="Petersen J."/>
            <person name="Medema M.H."/>
            <person name="Surup F."/>
            <person name="Jogler C."/>
        </authorList>
    </citation>
    <scope>NUCLEOTIDE SEQUENCE [LARGE SCALE GENOMIC DNA]</scope>
    <source>
        <strain evidence="3 4">Mal15</strain>
    </source>
</reference>
<evidence type="ECO:0000256" key="1">
    <source>
        <dbReference type="SAM" id="MobiDB-lite"/>
    </source>
</evidence>
<name>A0A5B9M777_9BACT</name>
<dbReference type="RefSeq" id="WP_147866329.1">
    <property type="nucleotide sequence ID" value="NZ_CP036264.1"/>
</dbReference>
<keyword evidence="2" id="KW-0472">Membrane</keyword>
<organism evidence="3 4">
    <name type="scientific">Stieleria maiorica</name>
    <dbReference type="NCBI Taxonomy" id="2795974"/>
    <lineage>
        <taxon>Bacteria</taxon>
        <taxon>Pseudomonadati</taxon>
        <taxon>Planctomycetota</taxon>
        <taxon>Planctomycetia</taxon>
        <taxon>Pirellulales</taxon>
        <taxon>Pirellulaceae</taxon>
        <taxon>Stieleria</taxon>
    </lineage>
</organism>
<accession>A0A5B9M777</accession>
<feature type="region of interest" description="Disordered" evidence="1">
    <location>
        <begin position="110"/>
        <end position="130"/>
    </location>
</feature>
<feature type="region of interest" description="Disordered" evidence="1">
    <location>
        <begin position="1"/>
        <end position="32"/>
    </location>
</feature>
<evidence type="ECO:0000313" key="3">
    <source>
        <dbReference type="EMBL" id="QEF96523.1"/>
    </source>
</evidence>